<feature type="transmembrane region" description="Helical" evidence="1">
    <location>
        <begin position="28"/>
        <end position="48"/>
    </location>
</feature>
<evidence type="ECO:0000256" key="1">
    <source>
        <dbReference type="SAM" id="Phobius"/>
    </source>
</evidence>
<evidence type="ECO:0000313" key="3">
    <source>
        <dbReference type="Proteomes" id="UP000251692"/>
    </source>
</evidence>
<reference evidence="2 3" key="1">
    <citation type="submission" date="2018-06" db="EMBL/GenBank/DDBJ databases">
        <authorList>
            <person name="Liu Z.-W."/>
        </authorList>
    </citation>
    <scope>NUCLEOTIDE SEQUENCE [LARGE SCALE GENOMIC DNA]</scope>
    <source>
        <strain evidence="2 3">2b14</strain>
    </source>
</reference>
<sequence length="175" mass="19403">MPVLLMGFAAHAQNEPLVSFNASQAEIIRIGMLVLGGWAILNIVIGGFKLTKASRSKKFFFQMSLYWNIVNLCIAGASLYTLLSEDVAVRTLAESLQQHEFYKKILYLNIGLDVAYFFLGKYLQQRASLSAKTEQLQGWGSAIVLQGLFLFILDLVLVVLLEGLAPQLFRLVAAS</sequence>
<keyword evidence="3" id="KW-1185">Reference proteome</keyword>
<organism evidence="2 3">
    <name type="scientific">Pontibacter arcticus</name>
    <dbReference type="NCBI Taxonomy" id="2080288"/>
    <lineage>
        <taxon>Bacteria</taxon>
        <taxon>Pseudomonadati</taxon>
        <taxon>Bacteroidota</taxon>
        <taxon>Cytophagia</taxon>
        <taxon>Cytophagales</taxon>
        <taxon>Hymenobacteraceae</taxon>
        <taxon>Pontibacter</taxon>
    </lineage>
</organism>
<dbReference type="EMBL" id="QMDV01000001">
    <property type="protein sequence ID" value="RAU84506.1"/>
    <property type="molecule type" value="Genomic_DNA"/>
</dbReference>
<dbReference type="InterPro" id="IPR054261">
    <property type="entry name" value="DUF6992"/>
</dbReference>
<keyword evidence="1" id="KW-0472">Membrane</keyword>
<feature type="transmembrane region" description="Helical" evidence="1">
    <location>
        <begin position="139"/>
        <end position="161"/>
    </location>
</feature>
<dbReference type="Pfam" id="PF22503">
    <property type="entry name" value="DUF6992"/>
    <property type="match status" value="1"/>
</dbReference>
<dbReference type="AlphaFoldDB" id="A0A364RJU5"/>
<dbReference type="Proteomes" id="UP000251692">
    <property type="component" value="Unassembled WGS sequence"/>
</dbReference>
<keyword evidence="1" id="KW-1133">Transmembrane helix</keyword>
<name>A0A364RJU5_9BACT</name>
<accession>A0A364RJU5</accession>
<feature type="transmembrane region" description="Helical" evidence="1">
    <location>
        <begin position="60"/>
        <end position="81"/>
    </location>
</feature>
<evidence type="ECO:0000313" key="2">
    <source>
        <dbReference type="EMBL" id="RAU84506.1"/>
    </source>
</evidence>
<keyword evidence="1" id="KW-0812">Transmembrane</keyword>
<protein>
    <submittedName>
        <fullName evidence="2">Uncharacterized protein</fullName>
    </submittedName>
</protein>
<proteinExistence type="predicted"/>
<comment type="caution">
    <text evidence="2">The sequence shown here is derived from an EMBL/GenBank/DDBJ whole genome shotgun (WGS) entry which is preliminary data.</text>
</comment>
<reference evidence="2 3" key="2">
    <citation type="submission" date="2018-07" db="EMBL/GenBank/DDBJ databases">
        <title>Pontibacter sp. 2b14 genomic sequence and assembly.</title>
        <authorList>
            <person name="Du Z.-J."/>
        </authorList>
    </citation>
    <scope>NUCLEOTIDE SEQUENCE [LARGE SCALE GENOMIC DNA]</scope>
    <source>
        <strain evidence="2 3">2b14</strain>
    </source>
</reference>
<dbReference type="OrthoDB" id="1122568at2"/>
<gene>
    <name evidence="2" type="ORF">DP923_02985</name>
</gene>